<keyword evidence="2" id="KW-0472">Membrane</keyword>
<feature type="transmembrane region" description="Helical" evidence="2">
    <location>
        <begin position="310"/>
        <end position="331"/>
    </location>
</feature>
<feature type="region of interest" description="Disordered" evidence="1">
    <location>
        <begin position="751"/>
        <end position="770"/>
    </location>
</feature>
<feature type="transmembrane region" description="Helical" evidence="2">
    <location>
        <begin position="558"/>
        <end position="577"/>
    </location>
</feature>
<dbReference type="AlphaFoldDB" id="A0A8J7U461"/>
<dbReference type="InterPro" id="IPR014782">
    <property type="entry name" value="Peptidase_M1_dom"/>
</dbReference>
<gene>
    <name evidence="4" type="ORF">J3U88_13500</name>
</gene>
<organism evidence="4 5">
    <name type="scientific">Acanthopleuribacter pedis</name>
    <dbReference type="NCBI Taxonomy" id="442870"/>
    <lineage>
        <taxon>Bacteria</taxon>
        <taxon>Pseudomonadati</taxon>
        <taxon>Acidobacteriota</taxon>
        <taxon>Holophagae</taxon>
        <taxon>Acanthopleuribacterales</taxon>
        <taxon>Acanthopleuribacteraceae</taxon>
        <taxon>Acanthopleuribacter</taxon>
    </lineage>
</organism>
<evidence type="ECO:0000256" key="2">
    <source>
        <dbReference type="SAM" id="Phobius"/>
    </source>
</evidence>
<feature type="domain" description="Peptidase M1 membrane alanine aminopeptidase" evidence="3">
    <location>
        <begin position="863"/>
        <end position="1054"/>
    </location>
</feature>
<dbReference type="EMBL" id="JAFREP010000011">
    <property type="protein sequence ID" value="MBO1319484.1"/>
    <property type="molecule type" value="Genomic_DNA"/>
</dbReference>
<evidence type="ECO:0000256" key="1">
    <source>
        <dbReference type="SAM" id="MobiDB-lite"/>
    </source>
</evidence>
<protein>
    <recommendedName>
        <fullName evidence="3">Peptidase M1 membrane alanine aminopeptidase domain-containing protein</fullName>
    </recommendedName>
</protein>
<feature type="transmembrane region" description="Helical" evidence="2">
    <location>
        <begin position="239"/>
        <end position="258"/>
    </location>
</feature>
<feature type="transmembrane region" description="Helical" evidence="2">
    <location>
        <begin position="107"/>
        <end position="134"/>
    </location>
</feature>
<accession>A0A8J7U461</accession>
<feature type="transmembrane region" description="Helical" evidence="2">
    <location>
        <begin position="514"/>
        <end position="537"/>
    </location>
</feature>
<keyword evidence="2" id="KW-0812">Transmembrane</keyword>
<dbReference type="PANTHER" id="PTHR11533">
    <property type="entry name" value="PROTEASE M1 ZINC METALLOPROTEASE"/>
    <property type="match status" value="1"/>
</dbReference>
<proteinExistence type="predicted"/>
<feature type="transmembrane region" description="Helical" evidence="2">
    <location>
        <begin position="176"/>
        <end position="193"/>
    </location>
</feature>
<dbReference type="GO" id="GO:0008270">
    <property type="term" value="F:zinc ion binding"/>
    <property type="evidence" value="ECO:0007669"/>
    <property type="project" value="InterPro"/>
</dbReference>
<dbReference type="Gene3D" id="1.10.390.10">
    <property type="entry name" value="Neutral Protease Domain 2"/>
    <property type="match status" value="1"/>
</dbReference>
<reference evidence="4" key="1">
    <citation type="submission" date="2021-03" db="EMBL/GenBank/DDBJ databases">
        <authorList>
            <person name="Wang G."/>
        </authorList>
    </citation>
    <scope>NUCLEOTIDE SEQUENCE</scope>
    <source>
        <strain evidence="4">KCTC 12899</strain>
    </source>
</reference>
<feature type="compositionally biased region" description="Basic and acidic residues" evidence="1">
    <location>
        <begin position="756"/>
        <end position="770"/>
    </location>
</feature>
<dbReference type="PANTHER" id="PTHR11533:SF174">
    <property type="entry name" value="PUROMYCIN-SENSITIVE AMINOPEPTIDASE-RELATED"/>
    <property type="match status" value="1"/>
</dbReference>
<dbReference type="SUPFAM" id="SSF55486">
    <property type="entry name" value="Metalloproteases ('zincins'), catalytic domain"/>
    <property type="match status" value="1"/>
</dbReference>
<comment type="caution">
    <text evidence="4">The sequence shown here is derived from an EMBL/GenBank/DDBJ whole genome shotgun (WGS) entry which is preliminary data.</text>
</comment>
<dbReference type="InterPro" id="IPR027268">
    <property type="entry name" value="Peptidase_M4/M1_CTD_sf"/>
</dbReference>
<dbReference type="GO" id="GO:0005615">
    <property type="term" value="C:extracellular space"/>
    <property type="evidence" value="ECO:0007669"/>
    <property type="project" value="TreeGrafter"/>
</dbReference>
<sequence>MMLTIAKQEYRYMTHSSSFTVLFGVLLGLFFLLTANSGEFIGTARGGQVFINAPYMIMMTHIVLGVFSIFIVPSFMASTLLKDLDSGFDGILYALPIPKGAFLGGRFLGAFGALVTVLAAAPLGMMLGCLMPWVDESSLLPLRVSHYGTVFFVFLVPSVLVTASFIFSVAALTRSLIATYVTALAVLVLYLVVSETNLASPLWDPFMHRGLEEVTAYWTAAERNHRLLPFDRSLLANRLLWFGLAALGYGVALVSFSFRVKHRAPKAVDASDTAPNAHLFKRPTVRQAWDRRARQAQLLHRALFEIRETLVSPPFLLVLLLSAVLVAVSLLEREVLYGVNAYPLTRLMIAAVIGSNGWALLAILGFYSAEMIQRERAVGVDPLVDTLPVANGVLVTAKLIALLLMMVSVLALGVTLAVAYQLYSGTVVPEWTLYLERIFLLYVVRYLCLAILACFFHVIAPNRLVGMLLLGLFILVSVGMNDLLGSEHPLLKYGLGGFSAPYSDMNGSGRFRVAVMWLQGYWGGIAGLLLVATYALWPRGIEQPMRLRLRRLLHRRNAAPALGSLAVSALCGGFIFVNTNVLNEHLTTQEATARRVAFEKRTRPFLGQPIPRIIEVDTEVAIYPDRGRVESRGFYLLENKTEQAVSELHVHFSSRLEIAALSLEGGWERERDPVFNFVTLTMVPAMMPGEQRTLRFETVLQQRGFTSGRPDVHLVRNGTFLRDSRLMPYLGVNPDLYVQDAADRRDFGLEPLPGRPKLENPRNHDTGVNRGDSDFIQFRTRISTSDDQIALAPGELTERWTENGRNTFVYRMERPMMHFTAYLSADYQVVRDQWGDVAVEIYHHAPHTYNVARMSAAVKDSLALFSEIYSPYPHKHLRIVEFPAYRSFAQSFAGMIPYSEALGFVAQVEAGDIDIPYYVTAHEIAHQWWGHQVTPADCQGADFLNETLSQYSALLVMEQKYGRNMIHKFLGLELDRYLRGRAEDPEGELPLAWVESQDYIHYRKGSLVMYALRDYLGAERVNRVLRRLIALRGYQSRPYATSRDFLNLLREEAGPAYEGLIVDWFEKITLYDLEAKGVRVAAREDGRFDVTLDVRAAKLYADAVGNETRTDFDLPVDIGLFRRDPSDDRFSDKDVIFLEKRELAGEESTLHFTVDQEPRFVGIDPYHKLIDRVVDDNLIAVAE</sequence>
<dbReference type="RefSeq" id="WP_207859352.1">
    <property type="nucleotide sequence ID" value="NZ_JAFREP010000011.1"/>
</dbReference>
<evidence type="ECO:0000313" key="4">
    <source>
        <dbReference type="EMBL" id="MBO1319484.1"/>
    </source>
</evidence>
<feature type="transmembrane region" description="Helical" evidence="2">
    <location>
        <begin position="343"/>
        <end position="367"/>
    </location>
</feature>
<dbReference type="InterPro" id="IPR050344">
    <property type="entry name" value="Peptidase_M1_aminopeptidases"/>
</dbReference>
<feature type="transmembrane region" description="Helical" evidence="2">
    <location>
        <begin position="53"/>
        <end position="72"/>
    </location>
</feature>
<keyword evidence="2" id="KW-1133">Transmembrane helix</keyword>
<feature type="transmembrane region" description="Helical" evidence="2">
    <location>
        <begin position="146"/>
        <end position="169"/>
    </location>
</feature>
<feature type="transmembrane region" description="Helical" evidence="2">
    <location>
        <begin position="399"/>
        <end position="419"/>
    </location>
</feature>
<evidence type="ECO:0000313" key="5">
    <source>
        <dbReference type="Proteomes" id="UP000664417"/>
    </source>
</evidence>
<dbReference type="GO" id="GO:0070006">
    <property type="term" value="F:metalloaminopeptidase activity"/>
    <property type="evidence" value="ECO:0007669"/>
    <property type="project" value="TreeGrafter"/>
</dbReference>
<name>A0A8J7U461_9BACT</name>
<dbReference type="Pfam" id="PF01433">
    <property type="entry name" value="Peptidase_M1"/>
    <property type="match status" value="1"/>
</dbReference>
<keyword evidence="5" id="KW-1185">Reference proteome</keyword>
<feature type="transmembrane region" description="Helical" evidence="2">
    <location>
        <begin position="467"/>
        <end position="484"/>
    </location>
</feature>
<dbReference type="GO" id="GO:0005737">
    <property type="term" value="C:cytoplasm"/>
    <property type="evidence" value="ECO:0007669"/>
    <property type="project" value="TreeGrafter"/>
</dbReference>
<dbReference type="Proteomes" id="UP000664417">
    <property type="component" value="Unassembled WGS sequence"/>
</dbReference>
<feature type="transmembrane region" description="Helical" evidence="2">
    <location>
        <begin position="439"/>
        <end position="460"/>
    </location>
</feature>
<dbReference type="GO" id="GO:0043171">
    <property type="term" value="P:peptide catabolic process"/>
    <property type="evidence" value="ECO:0007669"/>
    <property type="project" value="TreeGrafter"/>
</dbReference>
<dbReference type="GO" id="GO:0016020">
    <property type="term" value="C:membrane"/>
    <property type="evidence" value="ECO:0007669"/>
    <property type="project" value="TreeGrafter"/>
</dbReference>
<dbReference type="GO" id="GO:0042277">
    <property type="term" value="F:peptide binding"/>
    <property type="evidence" value="ECO:0007669"/>
    <property type="project" value="TreeGrafter"/>
</dbReference>
<evidence type="ECO:0000259" key="3">
    <source>
        <dbReference type="Pfam" id="PF01433"/>
    </source>
</evidence>